<feature type="modified residue" description="4-aspartylphosphate" evidence="3">
    <location>
        <position position="56"/>
    </location>
</feature>
<dbReference type="InterPro" id="IPR011006">
    <property type="entry name" value="CheY-like_superfamily"/>
</dbReference>
<dbReference type="Pfam" id="PF00072">
    <property type="entry name" value="Response_reg"/>
    <property type="match status" value="1"/>
</dbReference>
<dbReference type="Proteomes" id="UP000044071">
    <property type="component" value="Unassembled WGS sequence"/>
</dbReference>
<dbReference type="GO" id="GO:0016301">
    <property type="term" value="F:kinase activity"/>
    <property type="evidence" value="ECO:0007669"/>
    <property type="project" value="UniProtKB-KW"/>
</dbReference>
<keyword evidence="6" id="KW-1185">Reference proteome</keyword>
<dbReference type="STRING" id="1034943.BN59_01438"/>
<evidence type="ECO:0000256" key="2">
    <source>
        <dbReference type="ARBA" id="ARBA00023012"/>
    </source>
</evidence>
<gene>
    <name evidence="5" type="primary">luxQ_4</name>
    <name evidence="5" type="ORF">BN59_01438</name>
</gene>
<feature type="domain" description="Response regulatory" evidence="4">
    <location>
        <begin position="7"/>
        <end position="126"/>
    </location>
</feature>
<dbReference type="GO" id="GO:0000160">
    <property type="term" value="P:phosphorelay signal transduction system"/>
    <property type="evidence" value="ECO:0007669"/>
    <property type="project" value="UniProtKB-KW"/>
</dbReference>
<dbReference type="CDD" id="cd17546">
    <property type="entry name" value="REC_hyHK_CKI1_RcsC-like"/>
    <property type="match status" value="1"/>
</dbReference>
<sequence>MSKLIKRILLVEDELESQLMIDLLLNQYQCQVDVVSDGLAALQKACTLPYDCILMDLGLPKLNGIQTFITIKKILTARSITIPPVIALTEYINHSLIEQCFDLGMASILFKPLKEHHINRLFSRLQQLEQRKKTLTMVSKDWQSGDSMPSLAKPNSKPLEGHNVFY</sequence>
<evidence type="ECO:0000313" key="5">
    <source>
        <dbReference type="EMBL" id="CDZ77156.1"/>
    </source>
</evidence>
<dbReference type="SMART" id="SM00448">
    <property type="entry name" value="REC"/>
    <property type="match status" value="1"/>
</dbReference>
<reference evidence="5 6" key="1">
    <citation type="submission" date="2014-06" db="EMBL/GenBank/DDBJ databases">
        <authorList>
            <person name="Urmite Genomes Urmite Genomes"/>
        </authorList>
    </citation>
    <scope>NUCLEOTIDE SEQUENCE [LARGE SCALE GENOMIC DNA]</scope>
</reference>
<keyword evidence="5" id="KW-0418">Kinase</keyword>
<name>A0A078KVY2_9GAMM</name>
<dbReference type="Gene3D" id="3.40.50.2300">
    <property type="match status" value="1"/>
</dbReference>
<evidence type="ECO:0000256" key="1">
    <source>
        <dbReference type="ARBA" id="ARBA00022553"/>
    </source>
</evidence>
<keyword evidence="2" id="KW-0902">Two-component regulatory system</keyword>
<dbReference type="SUPFAM" id="SSF52172">
    <property type="entry name" value="CheY-like"/>
    <property type="match status" value="1"/>
</dbReference>
<organism evidence="5 6">
    <name type="scientific">Legionella massiliensis</name>
    <dbReference type="NCBI Taxonomy" id="1034943"/>
    <lineage>
        <taxon>Bacteria</taxon>
        <taxon>Pseudomonadati</taxon>
        <taxon>Pseudomonadota</taxon>
        <taxon>Gammaproteobacteria</taxon>
        <taxon>Legionellales</taxon>
        <taxon>Legionellaceae</taxon>
        <taxon>Legionella</taxon>
    </lineage>
</organism>
<dbReference type="PROSITE" id="PS50110">
    <property type="entry name" value="RESPONSE_REGULATORY"/>
    <property type="match status" value="1"/>
</dbReference>
<keyword evidence="5" id="KW-0808">Transferase</keyword>
<evidence type="ECO:0000313" key="6">
    <source>
        <dbReference type="Proteomes" id="UP000044071"/>
    </source>
</evidence>
<accession>A0A078KVY2</accession>
<dbReference type="AlphaFoldDB" id="A0A078KVY2"/>
<dbReference type="OrthoDB" id="9806704at2"/>
<dbReference type="RefSeq" id="WP_043873548.1">
    <property type="nucleotide sequence ID" value="NZ_CCVW01000001.1"/>
</dbReference>
<protein>
    <submittedName>
        <fullName evidence="5">Autoinducer 2 sensor kinase/phosphatase LuxQ</fullName>
    </submittedName>
</protein>
<dbReference type="PANTHER" id="PTHR45339:SF1">
    <property type="entry name" value="HYBRID SIGNAL TRANSDUCTION HISTIDINE KINASE J"/>
    <property type="match status" value="1"/>
</dbReference>
<dbReference type="eggNOG" id="COG0784">
    <property type="taxonomic scope" value="Bacteria"/>
</dbReference>
<dbReference type="InterPro" id="IPR001789">
    <property type="entry name" value="Sig_transdc_resp-reg_receiver"/>
</dbReference>
<keyword evidence="1 3" id="KW-0597">Phosphoprotein</keyword>
<dbReference type="EMBL" id="CCSB01000001">
    <property type="protein sequence ID" value="CDZ77156.1"/>
    <property type="molecule type" value="Genomic_DNA"/>
</dbReference>
<evidence type="ECO:0000256" key="3">
    <source>
        <dbReference type="PROSITE-ProRule" id="PRU00169"/>
    </source>
</evidence>
<dbReference type="PANTHER" id="PTHR45339">
    <property type="entry name" value="HYBRID SIGNAL TRANSDUCTION HISTIDINE KINASE J"/>
    <property type="match status" value="1"/>
</dbReference>
<evidence type="ECO:0000259" key="4">
    <source>
        <dbReference type="PROSITE" id="PS50110"/>
    </source>
</evidence>
<proteinExistence type="predicted"/>